<dbReference type="InterPro" id="IPR012341">
    <property type="entry name" value="6hp_glycosidase-like_sf"/>
</dbReference>
<keyword evidence="3" id="KW-0812">Transmembrane</keyword>
<dbReference type="Pfam" id="PF06165">
    <property type="entry name" value="GH94_b-supersand"/>
    <property type="match status" value="2"/>
</dbReference>
<dbReference type="InterPro" id="IPR008928">
    <property type="entry name" value="6-hairpin_glycosidase_sf"/>
</dbReference>
<accession>A0A149QBZ1</accession>
<feature type="transmembrane region" description="Helical" evidence="3">
    <location>
        <begin position="858"/>
        <end position="879"/>
    </location>
</feature>
<name>A0A149QBZ1_9PROT</name>
<dbReference type="InterPro" id="IPR019282">
    <property type="entry name" value="Glycoamylase-like_cons_dom"/>
</dbReference>
<feature type="domain" description="Glycosyl hydrolase 94 supersandwich" evidence="4">
    <location>
        <begin position="1574"/>
        <end position="1844"/>
    </location>
</feature>
<feature type="transmembrane region" description="Helical" evidence="3">
    <location>
        <begin position="958"/>
        <end position="977"/>
    </location>
</feature>
<dbReference type="Gene3D" id="1.50.10.10">
    <property type="match status" value="1"/>
</dbReference>
<evidence type="ECO:0000256" key="2">
    <source>
        <dbReference type="ARBA" id="ARBA00022679"/>
    </source>
</evidence>
<feature type="transmembrane region" description="Helical" evidence="3">
    <location>
        <begin position="835"/>
        <end position="852"/>
    </location>
</feature>
<dbReference type="Pfam" id="PF10091">
    <property type="entry name" value="Glycoamylase"/>
    <property type="match status" value="1"/>
</dbReference>
<dbReference type="CDD" id="cd11756">
    <property type="entry name" value="GH94N_ChvB_NdvB_1_like"/>
    <property type="match status" value="1"/>
</dbReference>
<comment type="caution">
    <text evidence="7">The sequence shown here is derived from an EMBL/GenBank/DDBJ whole genome shotgun (WGS) entry which is preliminary data.</text>
</comment>
<dbReference type="PANTHER" id="PTHR37469:SF2">
    <property type="entry name" value="CELLOBIONIC ACID PHOSPHORYLASE"/>
    <property type="match status" value="1"/>
</dbReference>
<feature type="domain" description="Glycosyl hydrolase 94 catalytic" evidence="6">
    <location>
        <begin position="2352"/>
        <end position="2774"/>
    </location>
</feature>
<reference evidence="7 8" key="1">
    <citation type="submission" date="2015-06" db="EMBL/GenBank/DDBJ databases">
        <title>Improved classification and identification of acetic acid bacteria using matrix-assisted laser desorption/ionization time-of-flight mass spectrometry; Gluconobacter nephelii and Gluconobacter uchimurae are later heterotypic synonyms of Gluconobacter japonicus and Gluconobacter oxydans, respectively.</title>
        <authorList>
            <person name="Li L."/>
            <person name="Cleenwerck I."/>
            <person name="De Vuyst L."/>
            <person name="Vandamme P."/>
        </authorList>
    </citation>
    <scope>NUCLEOTIDE SEQUENCE [LARGE SCALE GENOMIC DNA]</scope>
    <source>
        <strain evidence="7 8">LMG 1625</strain>
    </source>
</reference>
<feature type="domain" description="Glycoamylase-like" evidence="5">
    <location>
        <begin position="1322"/>
        <end position="1529"/>
    </location>
</feature>
<dbReference type="Gene3D" id="1.50.10.140">
    <property type="match status" value="2"/>
</dbReference>
<protein>
    <submittedName>
        <fullName evidence="7">Glycosyl transferase</fullName>
    </submittedName>
</protein>
<dbReference type="Gene3D" id="2.60.420.10">
    <property type="entry name" value="Maltose phosphorylase, domain 3"/>
    <property type="match status" value="1"/>
</dbReference>
<keyword evidence="3" id="KW-0472">Membrane</keyword>
<dbReference type="GO" id="GO:0030246">
    <property type="term" value="F:carbohydrate binding"/>
    <property type="evidence" value="ECO:0007669"/>
    <property type="project" value="InterPro"/>
</dbReference>
<dbReference type="InterPro" id="IPR037824">
    <property type="entry name" value="GH94N_2_NdvB"/>
</dbReference>
<dbReference type="Proteomes" id="UP000075473">
    <property type="component" value="Unassembled WGS sequence"/>
</dbReference>
<feature type="transmembrane region" description="Helical" evidence="3">
    <location>
        <begin position="984"/>
        <end position="1003"/>
    </location>
</feature>
<dbReference type="Gene3D" id="2.70.98.40">
    <property type="entry name" value="Glycoside hydrolase, family 65, N-terminal domain"/>
    <property type="match status" value="2"/>
</dbReference>
<evidence type="ECO:0000313" key="8">
    <source>
        <dbReference type="Proteomes" id="UP000075473"/>
    </source>
</evidence>
<dbReference type="EMBL" id="LHZA01000139">
    <property type="protein sequence ID" value="KXU94772.1"/>
    <property type="molecule type" value="Genomic_DNA"/>
</dbReference>
<feature type="transmembrane region" description="Helical" evidence="3">
    <location>
        <begin position="455"/>
        <end position="478"/>
    </location>
</feature>
<evidence type="ECO:0000256" key="1">
    <source>
        <dbReference type="ARBA" id="ARBA00022676"/>
    </source>
</evidence>
<dbReference type="GO" id="GO:0005975">
    <property type="term" value="P:carbohydrate metabolic process"/>
    <property type="evidence" value="ECO:0007669"/>
    <property type="project" value="InterPro"/>
</dbReference>
<feature type="domain" description="Glycosyl hydrolase 94 supersandwich" evidence="4">
    <location>
        <begin position="2068"/>
        <end position="2338"/>
    </location>
</feature>
<dbReference type="PANTHER" id="PTHR37469">
    <property type="entry name" value="CELLOBIONIC ACID PHOSPHORYLASE-RELATED"/>
    <property type="match status" value="1"/>
</dbReference>
<keyword evidence="2 7" id="KW-0808">Transferase</keyword>
<dbReference type="PATRIC" id="fig|178900.5.peg.2658"/>
<evidence type="ECO:0000259" key="4">
    <source>
        <dbReference type="Pfam" id="PF06165"/>
    </source>
</evidence>
<keyword evidence="1" id="KW-0328">Glycosyltransferase</keyword>
<evidence type="ECO:0000256" key="3">
    <source>
        <dbReference type="SAM" id="Phobius"/>
    </source>
</evidence>
<keyword evidence="3" id="KW-1133">Transmembrane helix</keyword>
<dbReference type="InterPro" id="IPR033432">
    <property type="entry name" value="GH94_catalytic"/>
</dbReference>
<proteinExistence type="predicted"/>
<dbReference type="InterPro" id="IPR010383">
    <property type="entry name" value="Glyco_hydrolase_94_b-supersand"/>
</dbReference>
<dbReference type="InterPro" id="IPR037018">
    <property type="entry name" value="GH65_N"/>
</dbReference>
<dbReference type="InterPro" id="IPR052047">
    <property type="entry name" value="GH94_Enzymes"/>
</dbReference>
<dbReference type="GO" id="GO:0016757">
    <property type="term" value="F:glycosyltransferase activity"/>
    <property type="evidence" value="ECO:0007669"/>
    <property type="project" value="UniProtKB-KW"/>
</dbReference>
<dbReference type="SMART" id="SM01068">
    <property type="entry name" value="CBM_X"/>
    <property type="match status" value="2"/>
</dbReference>
<feature type="transmembrane region" description="Helical" evidence="3">
    <location>
        <begin position="891"/>
        <end position="912"/>
    </location>
</feature>
<evidence type="ECO:0000313" key="7">
    <source>
        <dbReference type="EMBL" id="KXU94772.1"/>
    </source>
</evidence>
<sequence>MDGSTDFPQHAARRADRPSFWLRLFKPDTSLYWQNDGAPVKSEIFGIERLEAHARSLAVAQTITHKSKTSSYPLKHRLAENGIFLRKTDAAITEALQAGKQLTPAAQWLADNYALIDMQIRETSLDLSPGYYARLPKLANGPFEGLPRIFGVMWALVAHTDSHLHQDVLCRYLLAYQSVTPLTIGELWAVPMTLRIVLIENLRRTAHAIIDNSNSRRAADLFADKLEKTRKDEGLSIQKVLSLVEPESLTPAFVARLVHRSRGLDLEKDPALVWLEQRLADKKSSIEKTIQDDFQNQEAFNATVRNIITSLRLITGLDWTEIFEQICLIDKAFTNYPSFTLADFASRDLYRKAIEDLALGSKVSELDIAHRAIAFAQQAQETHASDPRKSDPGYYLLLDGRLALEAEVGFTPPLSRKVIRDFCHHGITGYSLAIFIMSLFFLSIPIWISEKEYTPTFWLALVVICAAIPTSEAAVACINRLALRAVKVTMLPGLELLQGIPDHMRTLVVIPALLTDAKTVKELLTRLEIHYLATHDRSVHFALLTDWKDCDTEVSPDDGVLLHQAVTGIALLNQRFGASPNGDRFLLLHRRRIWSESEGAWMGWERKRGKLHELNRLLRGATDTTFLDDQSRLLPQNVRYVVTLDADTRLPLETVRRLVGKLAHPLNSPQFNPETRRIEKGYAILQPRVTPSLPVGHHSTVFQKIYSTSSGINAYSAAISDLYQDMFGEGSYAGKGIYDIDAFESALAGRVPEGTLLSHDLFEGIFARAALASDIEVVEEFPTDYMVSAQRLHRWTRGDWQLLPWIISGTTKTPLPHDRLSGIARWKMLDNLRRTLCAPFTLITLLACWLLTPDNAAIWTLFILLIVALPAFLPVLPDLFPRREWITFRSYFTVITSHLMTAAIMTALNLTFLAHQAFLMMDAICRTFVRVFITRRLLLQWVPAAHTAHLLQSGMAQYYQKMLAAPIFAGVLTLYVMWTDPETLLLCAPLACLWVLSPALALWTSRSPIIPSQSRPSRTDIRTLRLTARRTWRFFETFVTPADNMLPPDNFQEDPSLVLARRTSPTNIGLYLLCAINARDFGWSGLQDTVERLDSTLKTVRKMKKYRGHLYNWYSTETLEPLSPLYVSTVDSGNFAGHLITVASTCREWLTQETEPHDWRAGLSDAITIAIMEITFRDGIRLQLTKQQRVLLRSLGKLKNAVLSAPEDKTSLTLTHFLQQAKIIAEHAAHLFPFPEESSIPSSRDPAFWASAPLRTLESHLRDFDQSRKSGLLERIQTLEYQAQQLANEMDFSFLRDTSRKLLSIGFLVQDDTADANCYDLLASEARLAVYFAIAKGDIPARDWFRLGRAITPSGNGAALVSWSGSMFEYLMPSLVMRAPVGSLLQETNARIVQRQIAYGQSRNIPWGISEAAYNVRDLDYTYQYSNFGVPGLGLKRGLAQDMVVAPYATLLAAMIDPQKAVANLSVLEKTGAQGRYGFFEALDYTPERIPENQTVAIVRAYMAHHQGMSILAVADTVLNGVMRTRFHNDPTMASAELLLQERAPDKSAVARPLPAEQAIPAPAPEATIRAGRYYSTAYTQEPVTHLLSNGRYTVMLTSAGSGYSSWQGQMLTRWREDPTLDQHGSYVYLKNVKTGFVWSAGIQPCGTIPDDYLVGFHEDRAEISRRDGALTTTLDIMVSAEDDAEVRHLTLSNAGHETQEIDITSYAELALLAQDADLAHPAFTKLFVQTEYLPEAKALIATRRRRTPDEAEIWVVHLAVSPLPIRMGTDRADFIGRNHTVRSPVALTRKTALSGQTGTVLDASFSLRCRATLKPGTTTRISFWTMAASSREKLLDLIDTHKDAAALDRVRTLAWTQAQIQLRHLDINPTEADLFQRLASHILFAGSSLRASSPAIRLGAGPQTGLWELGISGDLSLVVLTVKENSGTDIVRQVLLAHEYFRLKQLPIDLVILNDHPSSYLQDLQISLENLVRSIPKAATGAGSVRILRTDLLSPGTLALLLSVARVVLGAKDSLEEQLDLAESQPAQTPPAFQPLPISEPAAFDTPPVPELEFFNGYGGFANNGETYVVVLSPGTSTPAPWINVIANETFGFLASAEGSGHTWALNSREHQITPWSNDPISNPPGEIFYLRDEETHTVWSLTAAVRRDAGATYVTHHGRGYTRYERIAHGIASSLLQYVPPTDPIKLSRIQLHNLSGQSRTLSLTSYVEWVLGTSRTKTAPFITTETDSKTGALFARNQWDGTYGSRVAFADLGSYVTTISGDRKSFVGRNGSLDNPGAFTHSEGVHSATGAGLDPCGILQTLITLPANGRVEIVFLLGEASDEAEARRLILQYRTADLDDVLQAVTAKWDTVCHAIQVQTPDRSMDIMLNGWLLYQTLSSRVLARAGFYQASGAFGFRDQLQDGMALATSSPERVREHILRAASRQFPEGDVQHWWLPQTGSGVRTHISDDCTWLAYTVAHYVTTTGDKAVLDESIGFLEAPPLPITEHDHFTVPALSSEKASLFEHCARALDHSLPVGDHGLPLMGTGDWNDGMNRVGEQGRGESVWLGWFLYTTLKIFIPLALERHDTARASAWQNHTEKLANALERAWDGDWYLRAYFDDSTPLGSHKNTECQIDAISQSWAVLSNAASPERTHHAMYSAVEHLVRPQDGLILVLTPPFDKALPDPGYIRGYPPGVRENGGQYTHAALWTVMAIAAQGDGNQAHALFSMLNPIQHARTQEQANRYKLEPYVVAADIYSVAPHIGRGGWSWYTGSAGWMQRTGIESLLGIRIQGDMLLITPCIPREWPEFEVTLHWRSSQYHCIIKNPNRVSHSASPGLTVDNISLGKTDRLQLQDDGASHTVIYTI</sequence>
<dbReference type="RefSeq" id="WP_062249258.1">
    <property type="nucleotide sequence ID" value="NZ_LHZA01000139.1"/>
</dbReference>
<dbReference type="SUPFAM" id="SSF48208">
    <property type="entry name" value="Six-hairpin glycosidases"/>
    <property type="match status" value="1"/>
</dbReference>
<feature type="transmembrane region" description="Helical" evidence="3">
    <location>
        <begin position="427"/>
        <end position="449"/>
    </location>
</feature>
<dbReference type="InterPro" id="IPR011013">
    <property type="entry name" value="Gal_mutarotase_sf_dom"/>
</dbReference>
<organism evidence="7 8">
    <name type="scientific">Acetobacter cerevisiae</name>
    <dbReference type="NCBI Taxonomy" id="178900"/>
    <lineage>
        <taxon>Bacteria</taxon>
        <taxon>Pseudomonadati</taxon>
        <taxon>Pseudomonadota</taxon>
        <taxon>Alphaproteobacteria</taxon>
        <taxon>Acetobacterales</taxon>
        <taxon>Acetobacteraceae</taxon>
        <taxon>Acetobacter</taxon>
    </lineage>
</organism>
<dbReference type="SUPFAM" id="SSF74650">
    <property type="entry name" value="Galactose mutarotase-like"/>
    <property type="match status" value="2"/>
</dbReference>
<dbReference type="CDD" id="cd11753">
    <property type="entry name" value="GH94N_ChvB_NdvB_2_like"/>
    <property type="match status" value="1"/>
</dbReference>
<evidence type="ECO:0000259" key="5">
    <source>
        <dbReference type="Pfam" id="PF10091"/>
    </source>
</evidence>
<dbReference type="Pfam" id="PF17167">
    <property type="entry name" value="Glyco_hydro_94"/>
    <property type="match status" value="1"/>
</dbReference>
<dbReference type="InterPro" id="IPR037820">
    <property type="entry name" value="GH94N_NdvB"/>
</dbReference>
<gene>
    <name evidence="7" type="ORF">AD928_06610</name>
</gene>
<evidence type="ECO:0000259" key="6">
    <source>
        <dbReference type="Pfam" id="PF17167"/>
    </source>
</evidence>